<evidence type="ECO:0000313" key="11">
    <source>
        <dbReference type="Proteomes" id="UP000282957"/>
    </source>
</evidence>
<dbReference type="GO" id="GO:0005886">
    <property type="term" value="C:plasma membrane"/>
    <property type="evidence" value="ECO:0007669"/>
    <property type="project" value="UniProtKB-SubCell"/>
</dbReference>
<feature type="transmembrane region" description="Helical" evidence="8">
    <location>
        <begin position="12"/>
        <end position="34"/>
    </location>
</feature>
<feature type="transmembrane region" description="Helical" evidence="8">
    <location>
        <begin position="175"/>
        <end position="197"/>
    </location>
</feature>
<evidence type="ECO:0000256" key="3">
    <source>
        <dbReference type="ARBA" id="ARBA00022475"/>
    </source>
</evidence>
<keyword evidence="4" id="KW-0997">Cell inner membrane</keyword>
<dbReference type="Pfam" id="PF00528">
    <property type="entry name" value="BPD_transp_1"/>
    <property type="match status" value="1"/>
</dbReference>
<keyword evidence="5 8" id="KW-0812">Transmembrane</keyword>
<comment type="similarity">
    <text evidence="8">Belongs to the binding-protein-dependent transport system permease family.</text>
</comment>
<evidence type="ECO:0000256" key="2">
    <source>
        <dbReference type="ARBA" id="ARBA00022448"/>
    </source>
</evidence>
<evidence type="ECO:0000256" key="8">
    <source>
        <dbReference type="RuleBase" id="RU363032"/>
    </source>
</evidence>
<keyword evidence="7 8" id="KW-0472">Membrane</keyword>
<reference evidence="10 11" key="1">
    <citation type="submission" date="2019-01" db="EMBL/GenBank/DDBJ databases">
        <authorList>
            <person name="Chen W.-M."/>
        </authorList>
    </citation>
    <scope>NUCLEOTIDE SEQUENCE [LARGE SCALE GENOMIC DNA]</scope>
    <source>
        <strain evidence="10 11">CCP-6</strain>
    </source>
</reference>
<dbReference type="Proteomes" id="UP000282957">
    <property type="component" value="Unassembled WGS sequence"/>
</dbReference>
<dbReference type="RefSeq" id="WP_127789448.1">
    <property type="nucleotide sequence ID" value="NZ_SACL01000009.1"/>
</dbReference>
<evidence type="ECO:0000256" key="7">
    <source>
        <dbReference type="ARBA" id="ARBA00023136"/>
    </source>
</evidence>
<keyword evidence="3" id="KW-1003">Cell membrane</keyword>
<organism evidence="10 11">
    <name type="scientific">Rhodovarius crocodyli</name>
    <dbReference type="NCBI Taxonomy" id="1979269"/>
    <lineage>
        <taxon>Bacteria</taxon>
        <taxon>Pseudomonadati</taxon>
        <taxon>Pseudomonadota</taxon>
        <taxon>Alphaproteobacteria</taxon>
        <taxon>Acetobacterales</taxon>
        <taxon>Roseomonadaceae</taxon>
        <taxon>Rhodovarius</taxon>
    </lineage>
</organism>
<dbReference type="GO" id="GO:0055085">
    <property type="term" value="P:transmembrane transport"/>
    <property type="evidence" value="ECO:0007669"/>
    <property type="project" value="InterPro"/>
</dbReference>
<feature type="transmembrane region" description="Helical" evidence="8">
    <location>
        <begin position="134"/>
        <end position="154"/>
    </location>
</feature>
<keyword evidence="6 8" id="KW-1133">Transmembrane helix</keyword>
<evidence type="ECO:0000313" key="10">
    <source>
        <dbReference type="EMBL" id="RVT91701.1"/>
    </source>
</evidence>
<keyword evidence="11" id="KW-1185">Reference proteome</keyword>
<proteinExistence type="inferred from homology"/>
<feature type="transmembrane region" description="Helical" evidence="8">
    <location>
        <begin position="97"/>
        <end position="122"/>
    </location>
</feature>
<dbReference type="PANTHER" id="PTHR43357">
    <property type="entry name" value="INNER MEMBRANE ABC TRANSPORTER PERMEASE PROTEIN YDCV"/>
    <property type="match status" value="1"/>
</dbReference>
<feature type="domain" description="ABC transmembrane type-1" evidence="9">
    <location>
        <begin position="65"/>
        <end position="251"/>
    </location>
</feature>
<keyword evidence="2 8" id="KW-0813">Transport</keyword>
<dbReference type="InterPro" id="IPR035906">
    <property type="entry name" value="MetI-like_sf"/>
</dbReference>
<dbReference type="OrthoDB" id="7268769at2"/>
<feature type="transmembrane region" description="Helical" evidence="8">
    <location>
        <begin position="233"/>
        <end position="251"/>
    </location>
</feature>
<evidence type="ECO:0000256" key="1">
    <source>
        <dbReference type="ARBA" id="ARBA00004429"/>
    </source>
</evidence>
<comment type="subcellular location">
    <subcellularLocation>
        <location evidence="1">Cell inner membrane</location>
        <topology evidence="1">Multi-pass membrane protein</topology>
    </subcellularLocation>
    <subcellularLocation>
        <location evidence="8">Cell membrane</location>
        <topology evidence="8">Multi-pass membrane protein</topology>
    </subcellularLocation>
</comment>
<sequence>MRRGPLGRILWALYLVLVMGFLLAPVAFVVFYSFNDASMFRLPVRAYSLRWYREFFASDQFQPALRATLMIAAVVVPFTLLVALPTAHLMARGKGQAWLGAALTAPVVVPGVVTGIAFLGLFTMLGIGDALTRLVIALSIFCLPFSLRALNASYAGLDRRPEEAARDLGATPLRAYLHVTLPQLKAGLLAGAIFAFVEATDNFSIAVFLADTRTKTLPIAAYEHIRDFDDPTVAAMATVLTLVALVLVLVLEKVIGLEKLIRHG</sequence>
<comment type="caution">
    <text evidence="10">The sequence shown here is derived from an EMBL/GenBank/DDBJ whole genome shotgun (WGS) entry which is preliminary data.</text>
</comment>
<dbReference type="SUPFAM" id="SSF161098">
    <property type="entry name" value="MetI-like"/>
    <property type="match status" value="1"/>
</dbReference>
<name>A0A437M1X4_9PROT</name>
<dbReference type="CDD" id="cd06261">
    <property type="entry name" value="TM_PBP2"/>
    <property type="match status" value="1"/>
</dbReference>
<dbReference type="PANTHER" id="PTHR43357:SF4">
    <property type="entry name" value="INNER MEMBRANE ABC TRANSPORTER PERMEASE PROTEIN YDCV"/>
    <property type="match status" value="1"/>
</dbReference>
<dbReference type="InterPro" id="IPR000515">
    <property type="entry name" value="MetI-like"/>
</dbReference>
<accession>A0A437M1X4</accession>
<feature type="transmembrane region" description="Helical" evidence="8">
    <location>
        <begin position="64"/>
        <end position="85"/>
    </location>
</feature>
<evidence type="ECO:0000256" key="6">
    <source>
        <dbReference type="ARBA" id="ARBA00022989"/>
    </source>
</evidence>
<gene>
    <name evidence="10" type="ORF">EOD42_20460</name>
</gene>
<dbReference type="Gene3D" id="1.10.3720.10">
    <property type="entry name" value="MetI-like"/>
    <property type="match status" value="1"/>
</dbReference>
<evidence type="ECO:0000259" key="9">
    <source>
        <dbReference type="PROSITE" id="PS50928"/>
    </source>
</evidence>
<evidence type="ECO:0000256" key="4">
    <source>
        <dbReference type="ARBA" id="ARBA00022519"/>
    </source>
</evidence>
<protein>
    <submittedName>
        <fullName evidence="10">ABC transporter permease subunit</fullName>
    </submittedName>
</protein>
<dbReference type="AlphaFoldDB" id="A0A437M1X4"/>
<evidence type="ECO:0000256" key="5">
    <source>
        <dbReference type="ARBA" id="ARBA00022692"/>
    </source>
</evidence>
<dbReference type="EMBL" id="SACL01000009">
    <property type="protein sequence ID" value="RVT91701.1"/>
    <property type="molecule type" value="Genomic_DNA"/>
</dbReference>
<dbReference type="PROSITE" id="PS50928">
    <property type="entry name" value="ABC_TM1"/>
    <property type="match status" value="1"/>
</dbReference>